<accession>A0ABU0TMT4</accession>
<name>A0ABU0TMT4_9FLAO</name>
<evidence type="ECO:0000256" key="1">
    <source>
        <dbReference type="SAM" id="Phobius"/>
    </source>
</evidence>
<evidence type="ECO:0008006" key="4">
    <source>
        <dbReference type="Google" id="ProtNLM"/>
    </source>
</evidence>
<protein>
    <recommendedName>
        <fullName evidence="4">DUF1761 domain-containing protein</fullName>
    </recommendedName>
</protein>
<feature type="transmembrane region" description="Helical" evidence="1">
    <location>
        <begin position="78"/>
        <end position="98"/>
    </location>
</feature>
<organism evidence="2 3">
    <name type="scientific">Chryseobacterium camelliae</name>
    <dbReference type="NCBI Taxonomy" id="1265445"/>
    <lineage>
        <taxon>Bacteria</taxon>
        <taxon>Pseudomonadati</taxon>
        <taxon>Bacteroidota</taxon>
        <taxon>Flavobacteriia</taxon>
        <taxon>Flavobacteriales</taxon>
        <taxon>Weeksellaceae</taxon>
        <taxon>Chryseobacterium group</taxon>
        <taxon>Chryseobacterium</taxon>
    </lineage>
</organism>
<feature type="transmembrane region" description="Helical" evidence="1">
    <location>
        <begin position="7"/>
        <end position="26"/>
    </location>
</feature>
<evidence type="ECO:0000313" key="3">
    <source>
        <dbReference type="Proteomes" id="UP001225072"/>
    </source>
</evidence>
<keyword evidence="1" id="KW-0812">Transmembrane</keyword>
<keyword evidence="3" id="KW-1185">Reference proteome</keyword>
<dbReference type="Proteomes" id="UP001225072">
    <property type="component" value="Unassembled WGS sequence"/>
</dbReference>
<dbReference type="InterPro" id="IPR013879">
    <property type="entry name" value="DUF1761"/>
</dbReference>
<feature type="transmembrane region" description="Helical" evidence="1">
    <location>
        <begin position="46"/>
        <end position="66"/>
    </location>
</feature>
<feature type="transmembrane region" description="Helical" evidence="1">
    <location>
        <begin position="110"/>
        <end position="132"/>
    </location>
</feature>
<comment type="caution">
    <text evidence="2">The sequence shown here is derived from an EMBL/GenBank/DDBJ whole genome shotgun (WGS) entry which is preliminary data.</text>
</comment>
<dbReference type="RefSeq" id="WP_307451256.1">
    <property type="nucleotide sequence ID" value="NZ_JAUTAL010000001.1"/>
</dbReference>
<sequence length="133" mass="14362">MEIYFNWLAVLAATAAGMAVAAIWYTKLVGKAWTVITGITTQGGNTAFVLLLISNFITAAGLNFIIGISKTYYHGNTVQACLTAGFITWIAFSAATLVQHNAFEQKPSELTLINTLYQLALYMIMAMVIGMIG</sequence>
<keyword evidence="1" id="KW-1133">Transmembrane helix</keyword>
<keyword evidence="1" id="KW-0472">Membrane</keyword>
<dbReference type="EMBL" id="JAUTAL010000001">
    <property type="protein sequence ID" value="MDQ1097610.1"/>
    <property type="molecule type" value="Genomic_DNA"/>
</dbReference>
<reference evidence="2 3" key="1">
    <citation type="submission" date="2023-07" db="EMBL/GenBank/DDBJ databases">
        <title>Functional and genomic diversity of the sorghum phyllosphere microbiome.</title>
        <authorList>
            <person name="Shade A."/>
        </authorList>
    </citation>
    <scope>NUCLEOTIDE SEQUENCE [LARGE SCALE GENOMIC DNA]</scope>
    <source>
        <strain evidence="2 3">SORGH_AS_1064</strain>
    </source>
</reference>
<proteinExistence type="predicted"/>
<dbReference type="Pfam" id="PF08570">
    <property type="entry name" value="DUF1761"/>
    <property type="match status" value="1"/>
</dbReference>
<evidence type="ECO:0000313" key="2">
    <source>
        <dbReference type="EMBL" id="MDQ1097610.1"/>
    </source>
</evidence>
<gene>
    <name evidence="2" type="ORF">QE404_002757</name>
</gene>